<sequence length="71" mass="8299">MKGYPTCKTCGMLMTEFDDWAWYTCPECGNRVKIIDGSVTWYDEIFGENEKEHYSDFDLADFCRGGYLTED</sequence>
<evidence type="ECO:0000313" key="1">
    <source>
        <dbReference type="EMBL" id="CUN09317.1"/>
    </source>
</evidence>
<name>A0A173U4U1_ANAHA</name>
<accession>A0A173U4U1</accession>
<dbReference type="EMBL" id="CYXT01000021">
    <property type="protein sequence ID" value="CUN09317.1"/>
    <property type="molecule type" value="Genomic_DNA"/>
</dbReference>
<organism evidence="1 2">
    <name type="scientific">Anaerostipes hadrus</name>
    <dbReference type="NCBI Taxonomy" id="649756"/>
    <lineage>
        <taxon>Bacteria</taxon>
        <taxon>Bacillati</taxon>
        <taxon>Bacillota</taxon>
        <taxon>Clostridia</taxon>
        <taxon>Lachnospirales</taxon>
        <taxon>Lachnospiraceae</taxon>
        <taxon>Anaerostipes</taxon>
    </lineage>
</organism>
<dbReference type="Proteomes" id="UP000095598">
    <property type="component" value="Unassembled WGS sequence"/>
</dbReference>
<protein>
    <submittedName>
        <fullName evidence="1">Uncharacterized protein</fullName>
    </submittedName>
</protein>
<reference evidence="1 2" key="1">
    <citation type="submission" date="2015-09" db="EMBL/GenBank/DDBJ databases">
        <authorList>
            <consortium name="Pathogen Informatics"/>
        </authorList>
    </citation>
    <scope>NUCLEOTIDE SEQUENCE [LARGE SCALE GENOMIC DNA]</scope>
    <source>
        <strain evidence="1 2">2789STDY5608868</strain>
    </source>
</reference>
<gene>
    <name evidence="1" type="ORF">ERS852425_02581</name>
</gene>
<evidence type="ECO:0000313" key="2">
    <source>
        <dbReference type="Proteomes" id="UP000095598"/>
    </source>
</evidence>
<proteinExistence type="predicted"/>
<dbReference type="AlphaFoldDB" id="A0A173U4U1"/>
<dbReference type="RefSeq" id="WP_055259420.1">
    <property type="nucleotide sequence ID" value="NZ_CYXT01000021.1"/>
</dbReference>